<sequence>MAGSALACKPLPSTATVTSSPAMNCSHSTASSSPAASAKAPSHWSAACTLLRPMVEPSRAGLTIIGPPNCAQAAWVAPALLTVTQAGVGNPSARHRRLVMILSMPMLEAMTPAPV</sequence>
<accession>A0A1J5P0B5</accession>
<dbReference type="AlphaFoldDB" id="A0A1J5P0B5"/>
<organism evidence="2">
    <name type="scientific">mine drainage metagenome</name>
    <dbReference type="NCBI Taxonomy" id="410659"/>
    <lineage>
        <taxon>unclassified sequences</taxon>
        <taxon>metagenomes</taxon>
        <taxon>ecological metagenomes</taxon>
    </lineage>
</organism>
<feature type="compositionally biased region" description="Low complexity" evidence="1">
    <location>
        <begin position="26"/>
        <end position="38"/>
    </location>
</feature>
<feature type="region of interest" description="Disordered" evidence="1">
    <location>
        <begin position="1"/>
        <end position="38"/>
    </location>
</feature>
<evidence type="ECO:0000313" key="2">
    <source>
        <dbReference type="EMBL" id="OIQ63984.1"/>
    </source>
</evidence>
<reference evidence="2" key="1">
    <citation type="submission" date="2016-10" db="EMBL/GenBank/DDBJ databases">
        <title>Sequence of Gallionella enrichment culture.</title>
        <authorList>
            <person name="Poehlein A."/>
            <person name="Muehling M."/>
            <person name="Daniel R."/>
        </authorList>
    </citation>
    <scope>NUCLEOTIDE SEQUENCE</scope>
</reference>
<feature type="compositionally biased region" description="Polar residues" evidence="1">
    <location>
        <begin position="13"/>
        <end position="25"/>
    </location>
</feature>
<evidence type="ECO:0000256" key="1">
    <source>
        <dbReference type="SAM" id="MobiDB-lite"/>
    </source>
</evidence>
<gene>
    <name evidence="2" type="ORF">GALL_544670</name>
</gene>
<proteinExistence type="predicted"/>
<protein>
    <submittedName>
        <fullName evidence="2">Uncharacterized protein</fullName>
    </submittedName>
</protein>
<dbReference type="EMBL" id="MLJW01008516">
    <property type="protein sequence ID" value="OIQ63984.1"/>
    <property type="molecule type" value="Genomic_DNA"/>
</dbReference>
<comment type="caution">
    <text evidence="2">The sequence shown here is derived from an EMBL/GenBank/DDBJ whole genome shotgun (WGS) entry which is preliminary data.</text>
</comment>
<name>A0A1J5P0B5_9ZZZZ</name>